<dbReference type="Gramene" id="Psat05G0428700-T1">
    <property type="protein sequence ID" value="KAI5408396.1"/>
    <property type="gene ID" value="KIW84_054287"/>
</dbReference>
<feature type="region of interest" description="Disordered" evidence="1">
    <location>
        <begin position="114"/>
        <end position="144"/>
    </location>
</feature>
<protein>
    <submittedName>
        <fullName evidence="2">Uncharacterized protein</fullName>
    </submittedName>
</protein>
<name>A0A9D5AI27_PEA</name>
<evidence type="ECO:0000313" key="3">
    <source>
        <dbReference type="Proteomes" id="UP001058974"/>
    </source>
</evidence>
<gene>
    <name evidence="2" type="ORF">KIW84_054287</name>
</gene>
<keyword evidence="3" id="KW-1185">Reference proteome</keyword>
<evidence type="ECO:0000313" key="2">
    <source>
        <dbReference type="EMBL" id="KAI5408396.1"/>
    </source>
</evidence>
<dbReference type="EMBL" id="JAMSHJ010000005">
    <property type="protein sequence ID" value="KAI5408396.1"/>
    <property type="molecule type" value="Genomic_DNA"/>
</dbReference>
<dbReference type="Proteomes" id="UP001058974">
    <property type="component" value="Chromosome 5"/>
</dbReference>
<reference evidence="2 3" key="1">
    <citation type="journal article" date="2022" name="Nat. Genet.">
        <title>Improved pea reference genome and pan-genome highlight genomic features and evolutionary characteristics.</title>
        <authorList>
            <person name="Yang T."/>
            <person name="Liu R."/>
            <person name="Luo Y."/>
            <person name="Hu S."/>
            <person name="Wang D."/>
            <person name="Wang C."/>
            <person name="Pandey M.K."/>
            <person name="Ge S."/>
            <person name="Xu Q."/>
            <person name="Li N."/>
            <person name="Li G."/>
            <person name="Huang Y."/>
            <person name="Saxena R.K."/>
            <person name="Ji Y."/>
            <person name="Li M."/>
            <person name="Yan X."/>
            <person name="He Y."/>
            <person name="Liu Y."/>
            <person name="Wang X."/>
            <person name="Xiang C."/>
            <person name="Varshney R.K."/>
            <person name="Ding H."/>
            <person name="Gao S."/>
            <person name="Zong X."/>
        </authorList>
    </citation>
    <scope>NUCLEOTIDE SEQUENCE [LARGE SCALE GENOMIC DNA]</scope>
    <source>
        <strain evidence="2 3">cv. Zhongwan 6</strain>
    </source>
</reference>
<sequence>MPRKSKMENMVIALEENIENIGRLNKIQIQPVVNHAKLVALLTSGKVTDDGVSSVTKETKGVDLLKEFCRSVKKVDLPTFTGDDPVDWIARIKWLEPSTQMEWANDRVIVCGAKDGPDKGGTVSNPRSEVRPEQRQSGYRERGI</sequence>
<organism evidence="2 3">
    <name type="scientific">Pisum sativum</name>
    <name type="common">Garden pea</name>
    <name type="synonym">Lathyrus oleraceus</name>
    <dbReference type="NCBI Taxonomy" id="3888"/>
    <lineage>
        <taxon>Eukaryota</taxon>
        <taxon>Viridiplantae</taxon>
        <taxon>Streptophyta</taxon>
        <taxon>Embryophyta</taxon>
        <taxon>Tracheophyta</taxon>
        <taxon>Spermatophyta</taxon>
        <taxon>Magnoliopsida</taxon>
        <taxon>eudicotyledons</taxon>
        <taxon>Gunneridae</taxon>
        <taxon>Pentapetalae</taxon>
        <taxon>rosids</taxon>
        <taxon>fabids</taxon>
        <taxon>Fabales</taxon>
        <taxon>Fabaceae</taxon>
        <taxon>Papilionoideae</taxon>
        <taxon>50 kb inversion clade</taxon>
        <taxon>NPAAA clade</taxon>
        <taxon>Hologalegina</taxon>
        <taxon>IRL clade</taxon>
        <taxon>Fabeae</taxon>
        <taxon>Lathyrus</taxon>
    </lineage>
</organism>
<evidence type="ECO:0000256" key="1">
    <source>
        <dbReference type="SAM" id="MobiDB-lite"/>
    </source>
</evidence>
<dbReference type="AlphaFoldDB" id="A0A9D5AI27"/>
<proteinExistence type="predicted"/>
<accession>A0A9D5AI27</accession>
<feature type="compositionally biased region" description="Basic and acidic residues" evidence="1">
    <location>
        <begin position="128"/>
        <end position="144"/>
    </location>
</feature>
<comment type="caution">
    <text evidence="2">The sequence shown here is derived from an EMBL/GenBank/DDBJ whole genome shotgun (WGS) entry which is preliminary data.</text>
</comment>